<comment type="pathway">
    <text evidence="5">Metabolic intermediate biosynthesis; chorismate biosynthesis; chorismate from D-erythrose 4-phosphate and phosphoenolpyruvate: step 3/7.</text>
</comment>
<feature type="binding site" evidence="5">
    <location>
        <position position="234"/>
    </location>
    <ligand>
        <name>3-dehydroquinate</name>
        <dbReference type="ChEBI" id="CHEBI:32364"/>
    </ligand>
</feature>
<dbReference type="InterPro" id="IPR013785">
    <property type="entry name" value="Aldolase_TIM"/>
</dbReference>
<dbReference type="EMBL" id="JAJIAO010000004">
    <property type="protein sequence ID" value="MCK8624818.1"/>
    <property type="molecule type" value="Genomic_DNA"/>
</dbReference>
<feature type="active site" description="Schiff-base intermediate with substrate" evidence="5">
    <location>
        <position position="171"/>
    </location>
</feature>
<evidence type="ECO:0000313" key="7">
    <source>
        <dbReference type="Proteomes" id="UP001522905"/>
    </source>
</evidence>
<evidence type="ECO:0000256" key="2">
    <source>
        <dbReference type="ARBA" id="ARBA00023141"/>
    </source>
</evidence>
<keyword evidence="3 5" id="KW-0456">Lyase</keyword>
<keyword evidence="2 5" id="KW-0057">Aromatic amino acid biosynthesis</keyword>
<dbReference type="Gene3D" id="3.20.20.70">
    <property type="entry name" value="Aldolase class I"/>
    <property type="match status" value="1"/>
</dbReference>
<evidence type="ECO:0000256" key="5">
    <source>
        <dbReference type="HAMAP-Rule" id="MF_00214"/>
    </source>
</evidence>
<evidence type="ECO:0000256" key="4">
    <source>
        <dbReference type="ARBA" id="ARBA00023270"/>
    </source>
</evidence>
<dbReference type="NCBIfam" id="TIGR01093">
    <property type="entry name" value="aroD"/>
    <property type="match status" value="1"/>
</dbReference>
<sequence length="252" mass="27992">MTNSIKIKQISIGTDLPKIAVPITGTDAETVLLQANQIKCLNPDLIEWRIDCLTTMPSLSDLLQILNELTTLVDPIPIICTFRTMQEGGQQPLSETQYLELLNGLAADDNVAILDVEINHNIVALQQVVHKLHAHQAIALSSFHSFETTPEQVFMQNTLKRMQRIDADIFKLAVMPNTKMDVIKLMEFTQIASIRYPNPIVTMSMGKLGQLSRIAGIVTNSAITFASMDKQSASAPGQMHIEQLKNIFKVIK</sequence>
<feature type="binding site" evidence="5">
    <location>
        <begin position="47"/>
        <end position="49"/>
    </location>
    <ligand>
        <name>3-dehydroquinate</name>
        <dbReference type="ChEBI" id="CHEBI:32364"/>
    </ligand>
</feature>
<dbReference type="SUPFAM" id="SSF51569">
    <property type="entry name" value="Aldolase"/>
    <property type="match status" value="1"/>
</dbReference>
<comment type="similarity">
    <text evidence="5">Belongs to the type-I 3-dehydroquinase family.</text>
</comment>
<comment type="subunit">
    <text evidence="5">Homodimer.</text>
</comment>
<comment type="caution">
    <text evidence="5">Lacks conserved residue(s) required for the propagation of feature annotation.</text>
</comment>
<dbReference type="CDD" id="cd00502">
    <property type="entry name" value="DHQase_I"/>
    <property type="match status" value="1"/>
</dbReference>
<dbReference type="PANTHER" id="PTHR43699">
    <property type="entry name" value="3-DEHYDROQUINATE DEHYDRATASE"/>
    <property type="match status" value="1"/>
</dbReference>
<dbReference type="GO" id="GO:0003855">
    <property type="term" value="F:3-dehydroquinate dehydratase activity"/>
    <property type="evidence" value="ECO:0007669"/>
    <property type="project" value="UniProtKB-EC"/>
</dbReference>
<evidence type="ECO:0000313" key="6">
    <source>
        <dbReference type="EMBL" id="MCK8624818.1"/>
    </source>
</evidence>
<keyword evidence="7" id="KW-1185">Reference proteome</keyword>
<proteinExistence type="inferred from homology"/>
<feature type="binding site" evidence="5">
    <location>
        <position position="83"/>
    </location>
    <ligand>
        <name>3-dehydroquinate</name>
        <dbReference type="ChEBI" id="CHEBI:32364"/>
    </ligand>
</feature>
<evidence type="ECO:0000256" key="3">
    <source>
        <dbReference type="ARBA" id="ARBA00023239"/>
    </source>
</evidence>
<evidence type="ECO:0000256" key="1">
    <source>
        <dbReference type="ARBA" id="ARBA00001864"/>
    </source>
</evidence>
<feature type="binding site" evidence="5">
    <location>
        <position position="238"/>
    </location>
    <ligand>
        <name>3-dehydroquinate</name>
        <dbReference type="ChEBI" id="CHEBI:32364"/>
    </ligand>
</feature>
<comment type="caution">
    <text evidence="6">The sequence shown here is derived from an EMBL/GenBank/DDBJ whole genome shotgun (WGS) entry which is preliminary data.</text>
</comment>
<dbReference type="PANTHER" id="PTHR43699:SF1">
    <property type="entry name" value="3-DEHYDROQUINATE DEHYDRATASE"/>
    <property type="match status" value="1"/>
</dbReference>
<keyword evidence="5" id="KW-0028">Amino-acid biosynthesis</keyword>
<comment type="catalytic activity">
    <reaction evidence="1 5">
        <text>3-dehydroquinate = 3-dehydroshikimate + H2O</text>
        <dbReference type="Rhea" id="RHEA:21096"/>
        <dbReference type="ChEBI" id="CHEBI:15377"/>
        <dbReference type="ChEBI" id="CHEBI:16630"/>
        <dbReference type="ChEBI" id="CHEBI:32364"/>
        <dbReference type="EC" id="4.2.1.10"/>
    </reaction>
</comment>
<reference evidence="6 7" key="1">
    <citation type="submission" date="2021-11" db="EMBL/GenBank/DDBJ databases">
        <title>Comparative genomics of bee honey and flower isolates.</title>
        <authorList>
            <person name="Bechtner J.D."/>
            <person name="Gallus M.K."/>
            <person name="Ehrmann M."/>
        </authorList>
    </citation>
    <scope>NUCLEOTIDE SEQUENCE [LARGE SCALE GENOMIC DNA]</scope>
    <source>
        <strain evidence="6 7">M161</strain>
    </source>
</reference>
<dbReference type="Pfam" id="PF01487">
    <property type="entry name" value="DHquinase_I"/>
    <property type="match status" value="1"/>
</dbReference>
<protein>
    <recommendedName>
        <fullName evidence="5">3-dehydroquinate dehydratase</fullName>
        <shortName evidence="5">3-dehydroquinase</shortName>
        <ecNumber evidence="5">4.2.1.10</ecNumber>
    </recommendedName>
    <alternativeName>
        <fullName evidence="5">Type I DHQase</fullName>
    </alternativeName>
    <alternativeName>
        <fullName evidence="5">Type I dehydroquinase</fullName>
        <shortName evidence="5">DHQ1</shortName>
    </alternativeName>
</protein>
<dbReference type="RefSeq" id="WP_248601715.1">
    <property type="nucleotide sequence ID" value="NZ_JAJIAO010000004.1"/>
</dbReference>
<accession>A0ABT0I270</accession>
<dbReference type="Proteomes" id="UP001522905">
    <property type="component" value="Unassembled WGS sequence"/>
</dbReference>
<dbReference type="InterPro" id="IPR050146">
    <property type="entry name" value="Type-I_3-dehydroquinase"/>
</dbReference>
<gene>
    <name evidence="5 6" type="primary">aroD</name>
    <name evidence="6" type="ORF">LNP07_04735</name>
</gene>
<dbReference type="EC" id="4.2.1.10" evidence="5"/>
<feature type="active site" description="Proton donor/acceptor" evidence="5">
    <location>
        <position position="144"/>
    </location>
</feature>
<feature type="binding site" evidence="5">
    <location>
        <position position="213"/>
    </location>
    <ligand>
        <name>3-dehydroquinate</name>
        <dbReference type="ChEBI" id="CHEBI:32364"/>
    </ligand>
</feature>
<dbReference type="InterPro" id="IPR001381">
    <property type="entry name" value="DHquinase_I"/>
</dbReference>
<keyword evidence="4 5" id="KW-0704">Schiff base</keyword>
<comment type="function">
    <text evidence="5">Involved in the third step of the chorismate pathway, which leads to the biosynthesis of aromatic amino acids. Catalyzes the cis-dehydration of 3-dehydroquinate (DHQ) and introduces the first double bond of the aromatic ring to yield 3-dehydroshikimate.</text>
</comment>
<dbReference type="HAMAP" id="MF_00214">
    <property type="entry name" value="AroD"/>
    <property type="match status" value="1"/>
</dbReference>
<organism evidence="6 7">
    <name type="scientific">Apilactobacillus xinyiensis</name>
    <dbReference type="NCBI Taxonomy" id="2841032"/>
    <lineage>
        <taxon>Bacteria</taxon>
        <taxon>Bacillati</taxon>
        <taxon>Bacillota</taxon>
        <taxon>Bacilli</taxon>
        <taxon>Lactobacillales</taxon>
        <taxon>Lactobacillaceae</taxon>
        <taxon>Apilactobacillus</taxon>
    </lineage>
</organism>
<name>A0ABT0I270_9LACO</name>